<protein>
    <recommendedName>
        <fullName evidence="1">Transposable element P transposase-like RNase H C-terminal domain-containing protein</fullName>
    </recommendedName>
</protein>
<reference evidence="2" key="1">
    <citation type="submission" date="2017-05" db="UniProtKB">
        <authorList>
            <consortium name="EnsemblMetazoa"/>
        </authorList>
    </citation>
    <scope>IDENTIFICATION</scope>
</reference>
<dbReference type="AlphaFoldDB" id="A0A1X7U9G9"/>
<feature type="domain" description="Transposable element P transposase-like RNase H C-terminal" evidence="1">
    <location>
        <begin position="24"/>
        <end position="51"/>
    </location>
</feature>
<evidence type="ECO:0000259" key="1">
    <source>
        <dbReference type="Pfam" id="PF21789"/>
    </source>
</evidence>
<dbReference type="Pfam" id="PF21789">
    <property type="entry name" value="TNP-like_RNaseH_C"/>
    <property type="match status" value="1"/>
</dbReference>
<evidence type="ECO:0000313" key="2">
    <source>
        <dbReference type="EnsemblMetazoa" id="Aqu2.1.24106_001"/>
    </source>
</evidence>
<proteinExistence type="predicted"/>
<accession>A0A1X7U9G9</accession>
<name>A0A1X7U9G9_AMPQE</name>
<dbReference type="InterPro" id="IPR048367">
    <property type="entry name" value="TNP-like_RNaseH_C"/>
</dbReference>
<organism evidence="2">
    <name type="scientific">Amphimedon queenslandica</name>
    <name type="common">Sponge</name>
    <dbReference type="NCBI Taxonomy" id="400682"/>
    <lineage>
        <taxon>Eukaryota</taxon>
        <taxon>Metazoa</taxon>
        <taxon>Porifera</taxon>
        <taxon>Demospongiae</taxon>
        <taxon>Heteroscleromorpha</taxon>
        <taxon>Haplosclerida</taxon>
        <taxon>Niphatidae</taxon>
        <taxon>Amphimedon</taxon>
    </lineage>
</organism>
<sequence>HLFLDLIKFVMTIPGMKSFLSEWLSQDPLEKFFMRQRQRSTANKNPTSSEFLKNNGALRLVNSITIESHKGNTRGKEKDLTTYLNKTLKRK</sequence>
<dbReference type="EnsemblMetazoa" id="Aqu2.1.24106_001">
    <property type="protein sequence ID" value="Aqu2.1.24106_001"/>
    <property type="gene ID" value="Aqu2.1.24106"/>
</dbReference>
<dbReference type="InParanoid" id="A0A1X7U9G9"/>